<evidence type="ECO:0000256" key="2">
    <source>
        <dbReference type="ARBA" id="ARBA00022618"/>
    </source>
</evidence>
<dbReference type="Gene3D" id="3.90.190.20">
    <property type="entry name" value="Mur ligase, C-terminal domain"/>
    <property type="match status" value="1"/>
</dbReference>
<dbReference type="InterPro" id="IPR036565">
    <property type="entry name" value="Mur-like_cat_sf"/>
</dbReference>
<keyword evidence="7" id="KW-0067">ATP-binding</keyword>
<dbReference type="GO" id="GO:0051301">
    <property type="term" value="P:cell division"/>
    <property type="evidence" value="ECO:0007669"/>
    <property type="project" value="UniProtKB-KW"/>
</dbReference>
<dbReference type="PANTHER" id="PTHR23135:SF4">
    <property type="entry name" value="UDP-N-ACETYLMURAMOYL-L-ALANYL-D-GLUTAMATE--2,6-DIAMINOPIMELATE LIGASE MURE HOMOLOG, CHLOROPLASTIC"/>
    <property type="match status" value="1"/>
</dbReference>
<evidence type="ECO:0000259" key="9">
    <source>
        <dbReference type="Pfam" id="PF01225"/>
    </source>
</evidence>
<dbReference type="SUPFAM" id="SSF63418">
    <property type="entry name" value="MurE/MurF N-terminal domain"/>
    <property type="match status" value="1"/>
</dbReference>
<dbReference type="Pfam" id="PF02875">
    <property type="entry name" value="Mur_ligase_C"/>
    <property type="match status" value="1"/>
</dbReference>
<dbReference type="EMBL" id="DRMH01000049">
    <property type="protein sequence ID" value="HFC97626.1"/>
    <property type="molecule type" value="Genomic_DNA"/>
</dbReference>
<dbReference type="EC" id="6.3.2.13" evidence="7"/>
<gene>
    <name evidence="7" type="primary">murE</name>
    <name evidence="12" type="ORF">ENJ40_04085</name>
</gene>
<sequence length="483" mass="53761">MQLKDLLKEIDVLEILGPPEAEVRGIEDDSRRVFPGALFVARRGVRVDGHRYIREAVSRGAVAVVREDSPDPGLPVVQIRVPDSAEALGRLTGAFYGHPQRELFLIGITGTNGKSSVAWMLREALQRLGRPAGLIGTLLYDTLRRREKARETTPGPKLLYPLLTEMRAAGARAAVLEVSSHALAQKRVAGLSFSVGVFTNLSRDHLDYHQDLEEYFAAKRLLFERHLAEDGVAVVNGRDPWGRRLLRDLSERVRVVQLFRNPAVEIVERTFRGLRVRVREEAATVEIGTRLFGDFQAENLLAVWAVLRVMGWGPEEIAGALEGIEAPPGRLEPVASFRGGRVFVDYAHTPEALEVALSSLRKITRGRLLCLFGCGGNRDRGKRPQMGRVAARLSDQVFVTSDNPREEDPWDIIREILSGMNGGAPREVEPDRRMALRRALLALGPGDVLLVAGKGHEDYQEIAGRRIPFSDREEVKRLVRELS</sequence>
<dbReference type="AlphaFoldDB" id="A0A7C3H0R4"/>
<dbReference type="SUPFAM" id="SSF53244">
    <property type="entry name" value="MurD-like peptide ligases, peptide-binding domain"/>
    <property type="match status" value="1"/>
</dbReference>
<keyword evidence="2 7" id="KW-0132">Cell division</keyword>
<dbReference type="HAMAP" id="MF_00208">
    <property type="entry name" value="MurE"/>
    <property type="match status" value="1"/>
</dbReference>
<comment type="subcellular location">
    <subcellularLocation>
        <location evidence="7 8">Cytoplasm</location>
    </subcellularLocation>
</comment>
<keyword evidence="7" id="KW-0963">Cytoplasm</keyword>
<accession>A0A7C3H0R4</accession>
<dbReference type="Proteomes" id="UP000886043">
    <property type="component" value="Unassembled WGS sequence"/>
</dbReference>
<dbReference type="Gene3D" id="3.40.1390.10">
    <property type="entry name" value="MurE/MurF, N-terminal domain"/>
    <property type="match status" value="1"/>
</dbReference>
<dbReference type="GO" id="GO:0000287">
    <property type="term" value="F:magnesium ion binding"/>
    <property type="evidence" value="ECO:0007669"/>
    <property type="project" value="UniProtKB-UniRule"/>
</dbReference>
<comment type="pathway">
    <text evidence="7 8">Cell wall biogenesis; peptidoglycan biosynthesis.</text>
</comment>
<feature type="binding site" evidence="7">
    <location>
        <position position="378"/>
    </location>
    <ligand>
        <name>meso-2,6-diaminopimelate</name>
        <dbReference type="ChEBI" id="CHEBI:57791"/>
    </ligand>
</feature>
<dbReference type="UniPathway" id="UPA00219"/>
<feature type="binding site" evidence="7">
    <location>
        <position position="30"/>
    </location>
    <ligand>
        <name>UDP-N-acetyl-alpha-D-muramoyl-L-alanyl-D-glutamate</name>
        <dbReference type="ChEBI" id="CHEBI:83900"/>
    </ligand>
</feature>
<dbReference type="GO" id="GO:0005524">
    <property type="term" value="F:ATP binding"/>
    <property type="evidence" value="ECO:0007669"/>
    <property type="project" value="UniProtKB-UniRule"/>
</dbReference>
<feature type="short sequence motif" description="Meso-diaminopimelate recognition motif" evidence="7">
    <location>
        <begin position="402"/>
        <end position="405"/>
    </location>
</feature>
<evidence type="ECO:0000259" key="11">
    <source>
        <dbReference type="Pfam" id="PF08245"/>
    </source>
</evidence>
<comment type="cofactor">
    <cofactor evidence="7">
        <name>Mg(2+)</name>
        <dbReference type="ChEBI" id="CHEBI:18420"/>
    </cofactor>
</comment>
<organism evidence="12">
    <name type="scientific">Thermosulfurimonas dismutans</name>
    <dbReference type="NCBI Taxonomy" id="999894"/>
    <lineage>
        <taxon>Bacteria</taxon>
        <taxon>Pseudomonadati</taxon>
        <taxon>Thermodesulfobacteriota</taxon>
        <taxon>Thermodesulfobacteria</taxon>
        <taxon>Thermodesulfobacteriales</taxon>
        <taxon>Thermodesulfobacteriaceae</taxon>
        <taxon>Thermosulfurimonas</taxon>
    </lineage>
</organism>
<feature type="binding site" evidence="7">
    <location>
        <begin position="110"/>
        <end position="116"/>
    </location>
    <ligand>
        <name>ATP</name>
        <dbReference type="ChEBI" id="CHEBI:30616"/>
    </ligand>
</feature>
<dbReference type="InterPro" id="IPR004101">
    <property type="entry name" value="Mur_ligase_C"/>
</dbReference>
<evidence type="ECO:0000256" key="1">
    <source>
        <dbReference type="ARBA" id="ARBA00005898"/>
    </source>
</evidence>
<comment type="function">
    <text evidence="7">Catalyzes the addition of meso-diaminopimelic acid to the nucleotide precursor UDP-N-acetylmuramoyl-L-alanyl-D-glutamate (UMAG) in the biosynthesis of bacterial cell-wall peptidoglycan.</text>
</comment>
<dbReference type="Gene3D" id="3.40.1190.10">
    <property type="entry name" value="Mur-like, catalytic domain"/>
    <property type="match status" value="1"/>
</dbReference>
<dbReference type="GO" id="GO:0005737">
    <property type="term" value="C:cytoplasm"/>
    <property type="evidence" value="ECO:0007669"/>
    <property type="project" value="UniProtKB-SubCell"/>
</dbReference>
<evidence type="ECO:0000313" key="12">
    <source>
        <dbReference type="EMBL" id="HFC97626.1"/>
    </source>
</evidence>
<keyword evidence="3 7" id="KW-0133">Cell shape</keyword>
<dbReference type="SUPFAM" id="SSF53623">
    <property type="entry name" value="MurD-like peptide ligases, catalytic domain"/>
    <property type="match status" value="1"/>
</dbReference>
<evidence type="ECO:0000256" key="4">
    <source>
        <dbReference type="ARBA" id="ARBA00022984"/>
    </source>
</evidence>
<name>A0A7C3H0R4_9BACT</name>
<comment type="PTM">
    <text evidence="7">Carboxylation is probably crucial for Mg(2+) binding and, consequently, for the gamma-phosphate positioning of ATP.</text>
</comment>
<keyword evidence="5 7" id="KW-0131">Cell cycle</keyword>
<dbReference type="GO" id="GO:0008765">
    <property type="term" value="F:UDP-N-acetylmuramoylalanyl-D-glutamate-2,6-diaminopimelate ligase activity"/>
    <property type="evidence" value="ECO:0007669"/>
    <property type="project" value="UniProtKB-UniRule"/>
</dbReference>
<evidence type="ECO:0000256" key="8">
    <source>
        <dbReference type="RuleBase" id="RU004135"/>
    </source>
</evidence>
<keyword evidence="7 12" id="KW-0436">Ligase</keyword>
<keyword evidence="6 7" id="KW-0961">Cell wall biogenesis/degradation</keyword>
<evidence type="ECO:0000256" key="3">
    <source>
        <dbReference type="ARBA" id="ARBA00022960"/>
    </source>
</evidence>
<dbReference type="Pfam" id="PF08245">
    <property type="entry name" value="Mur_ligase_M"/>
    <property type="match status" value="1"/>
</dbReference>
<dbReference type="NCBIfam" id="NF001126">
    <property type="entry name" value="PRK00139.1-4"/>
    <property type="match status" value="1"/>
</dbReference>
<feature type="binding site" evidence="7">
    <location>
        <position position="453"/>
    </location>
    <ligand>
        <name>meso-2,6-diaminopimelate</name>
        <dbReference type="ChEBI" id="CHEBI:57791"/>
    </ligand>
</feature>
<dbReference type="NCBIfam" id="NF001124">
    <property type="entry name" value="PRK00139.1-2"/>
    <property type="match status" value="1"/>
</dbReference>
<evidence type="ECO:0000259" key="10">
    <source>
        <dbReference type="Pfam" id="PF02875"/>
    </source>
</evidence>
<keyword evidence="7" id="KW-0547">Nucleotide-binding</keyword>
<evidence type="ECO:0000256" key="6">
    <source>
        <dbReference type="ARBA" id="ARBA00023316"/>
    </source>
</evidence>
<dbReference type="InterPro" id="IPR036615">
    <property type="entry name" value="Mur_ligase_C_dom_sf"/>
</dbReference>
<evidence type="ECO:0000256" key="7">
    <source>
        <dbReference type="HAMAP-Rule" id="MF_00208"/>
    </source>
</evidence>
<comment type="similarity">
    <text evidence="1 7">Belongs to the MurCDEF family. MurE subfamily.</text>
</comment>
<comment type="caution">
    <text evidence="7">Lacks conserved residue(s) required for the propagation of feature annotation.</text>
</comment>
<evidence type="ECO:0000256" key="5">
    <source>
        <dbReference type="ARBA" id="ARBA00023306"/>
    </source>
</evidence>
<dbReference type="GO" id="GO:0071555">
    <property type="term" value="P:cell wall organization"/>
    <property type="evidence" value="ECO:0007669"/>
    <property type="project" value="UniProtKB-KW"/>
</dbReference>
<feature type="modified residue" description="N6-carboxylysine" evidence="7">
    <location>
        <position position="219"/>
    </location>
</feature>
<proteinExistence type="inferred from homology"/>
<dbReference type="GO" id="GO:0008360">
    <property type="term" value="P:regulation of cell shape"/>
    <property type="evidence" value="ECO:0007669"/>
    <property type="project" value="UniProtKB-KW"/>
</dbReference>
<reference evidence="12" key="1">
    <citation type="journal article" date="2020" name="mSystems">
        <title>Genome- and Community-Level Interaction Insights into Carbon Utilization and Element Cycling Functions of Hydrothermarchaeota in Hydrothermal Sediment.</title>
        <authorList>
            <person name="Zhou Z."/>
            <person name="Liu Y."/>
            <person name="Xu W."/>
            <person name="Pan J."/>
            <person name="Luo Z.H."/>
            <person name="Li M."/>
        </authorList>
    </citation>
    <scope>NUCLEOTIDE SEQUENCE [LARGE SCALE GENOMIC DNA]</scope>
    <source>
        <strain evidence="12">HyVt-483</strain>
    </source>
</reference>
<dbReference type="InterPro" id="IPR035911">
    <property type="entry name" value="MurE/MurF_N"/>
</dbReference>
<feature type="domain" description="Mur ligase N-terminal catalytic" evidence="9">
    <location>
        <begin position="23"/>
        <end position="96"/>
    </location>
</feature>
<keyword evidence="7" id="KW-0460">Magnesium</keyword>
<feature type="binding site" evidence="7">
    <location>
        <position position="457"/>
    </location>
    <ligand>
        <name>meso-2,6-diaminopimelate</name>
        <dbReference type="ChEBI" id="CHEBI:57791"/>
    </ligand>
</feature>
<dbReference type="InterPro" id="IPR005761">
    <property type="entry name" value="UDP-N-AcMur-Glu-dNH2Pim_ligase"/>
</dbReference>
<feature type="binding site" evidence="7">
    <location>
        <position position="179"/>
    </location>
    <ligand>
        <name>UDP-N-acetyl-alpha-D-muramoyl-L-alanyl-D-glutamate</name>
        <dbReference type="ChEBI" id="CHEBI:83900"/>
    </ligand>
</feature>
<dbReference type="GO" id="GO:0009252">
    <property type="term" value="P:peptidoglycan biosynthetic process"/>
    <property type="evidence" value="ECO:0007669"/>
    <property type="project" value="UniProtKB-UniRule"/>
</dbReference>
<dbReference type="NCBIfam" id="TIGR01085">
    <property type="entry name" value="murE"/>
    <property type="match status" value="1"/>
</dbReference>
<dbReference type="InterPro" id="IPR013221">
    <property type="entry name" value="Mur_ligase_cen"/>
</dbReference>
<feature type="domain" description="Mur ligase C-terminal" evidence="10">
    <location>
        <begin position="329"/>
        <end position="455"/>
    </location>
</feature>
<feature type="binding site" evidence="7">
    <location>
        <begin position="152"/>
        <end position="153"/>
    </location>
    <ligand>
        <name>UDP-N-acetyl-alpha-D-muramoyl-L-alanyl-D-glutamate</name>
        <dbReference type="ChEBI" id="CHEBI:83900"/>
    </ligand>
</feature>
<feature type="binding site" evidence="7">
    <location>
        <begin position="402"/>
        <end position="405"/>
    </location>
    <ligand>
        <name>meso-2,6-diaminopimelate</name>
        <dbReference type="ChEBI" id="CHEBI:57791"/>
    </ligand>
</feature>
<dbReference type="InterPro" id="IPR000713">
    <property type="entry name" value="Mur_ligase_N"/>
</dbReference>
<keyword evidence="4 7" id="KW-0573">Peptidoglycan synthesis</keyword>
<dbReference type="PANTHER" id="PTHR23135">
    <property type="entry name" value="MUR LIGASE FAMILY MEMBER"/>
    <property type="match status" value="1"/>
</dbReference>
<comment type="catalytic activity">
    <reaction evidence="7">
        <text>UDP-N-acetyl-alpha-D-muramoyl-L-alanyl-D-glutamate + meso-2,6-diaminopimelate + ATP = UDP-N-acetyl-alpha-D-muramoyl-L-alanyl-gamma-D-glutamyl-meso-2,6-diaminopimelate + ADP + phosphate + H(+)</text>
        <dbReference type="Rhea" id="RHEA:23676"/>
        <dbReference type="ChEBI" id="CHEBI:15378"/>
        <dbReference type="ChEBI" id="CHEBI:30616"/>
        <dbReference type="ChEBI" id="CHEBI:43474"/>
        <dbReference type="ChEBI" id="CHEBI:57791"/>
        <dbReference type="ChEBI" id="CHEBI:83900"/>
        <dbReference type="ChEBI" id="CHEBI:83905"/>
        <dbReference type="ChEBI" id="CHEBI:456216"/>
        <dbReference type="EC" id="6.3.2.13"/>
    </reaction>
</comment>
<comment type="caution">
    <text evidence="12">The sequence shown here is derived from an EMBL/GenBank/DDBJ whole genome shotgun (WGS) entry which is preliminary data.</text>
</comment>
<feature type="binding site" evidence="7">
    <location>
        <position position="187"/>
    </location>
    <ligand>
        <name>UDP-N-acetyl-alpha-D-muramoyl-L-alanyl-D-glutamate</name>
        <dbReference type="ChEBI" id="CHEBI:83900"/>
    </ligand>
</feature>
<dbReference type="Pfam" id="PF01225">
    <property type="entry name" value="Mur_ligase"/>
    <property type="match status" value="1"/>
</dbReference>
<feature type="binding site" evidence="7">
    <location>
        <position position="185"/>
    </location>
    <ligand>
        <name>UDP-N-acetyl-alpha-D-muramoyl-L-alanyl-D-glutamate</name>
        <dbReference type="ChEBI" id="CHEBI:83900"/>
    </ligand>
</feature>
<protein>
    <recommendedName>
        <fullName evidence="7">UDP-N-acetylmuramoyl-L-alanyl-D-glutamate--2,6-diaminopimelate ligase</fullName>
        <ecNumber evidence="7">6.3.2.13</ecNumber>
    </recommendedName>
    <alternativeName>
        <fullName evidence="7">Meso-A2pm-adding enzyme</fullName>
    </alternativeName>
    <alternativeName>
        <fullName evidence="7">Meso-diaminopimelate-adding enzyme</fullName>
    </alternativeName>
    <alternativeName>
        <fullName evidence="7">UDP-MurNAc-L-Ala-D-Glu:meso-diaminopimelate ligase</fullName>
    </alternativeName>
    <alternativeName>
        <fullName evidence="7">UDP-MurNAc-tripeptide synthetase</fullName>
    </alternativeName>
    <alternativeName>
        <fullName evidence="7">UDP-N-acetylmuramyl-tripeptide synthetase</fullName>
    </alternativeName>
</protein>
<feature type="domain" description="Mur ligase central" evidence="11">
    <location>
        <begin position="108"/>
        <end position="306"/>
    </location>
</feature>